<dbReference type="EMBL" id="GBRH01171712">
    <property type="protein sequence ID" value="JAE26184.1"/>
    <property type="molecule type" value="Transcribed_RNA"/>
</dbReference>
<protein>
    <submittedName>
        <fullName evidence="1">Uncharacterized protein</fullName>
    </submittedName>
</protein>
<evidence type="ECO:0000313" key="1">
    <source>
        <dbReference type="EMBL" id="JAE26184.1"/>
    </source>
</evidence>
<reference evidence="1" key="1">
    <citation type="submission" date="2014-09" db="EMBL/GenBank/DDBJ databases">
        <authorList>
            <person name="Magalhaes I.L.F."/>
            <person name="Oliveira U."/>
            <person name="Santos F.R."/>
            <person name="Vidigal T.H.D.A."/>
            <person name="Brescovit A.D."/>
            <person name="Santos A.J."/>
        </authorList>
    </citation>
    <scope>NUCLEOTIDE SEQUENCE</scope>
    <source>
        <tissue evidence="1">Shoot tissue taken approximately 20 cm above the soil surface</tissue>
    </source>
</reference>
<name>A0A0A9GS12_ARUDO</name>
<reference evidence="1" key="2">
    <citation type="journal article" date="2015" name="Data Brief">
        <title>Shoot transcriptome of the giant reed, Arundo donax.</title>
        <authorList>
            <person name="Barrero R.A."/>
            <person name="Guerrero F.D."/>
            <person name="Moolhuijzen P."/>
            <person name="Goolsby J.A."/>
            <person name="Tidwell J."/>
            <person name="Bellgard S.E."/>
            <person name="Bellgard M.I."/>
        </authorList>
    </citation>
    <scope>NUCLEOTIDE SEQUENCE</scope>
    <source>
        <tissue evidence="1">Shoot tissue taken approximately 20 cm above the soil surface</tissue>
    </source>
</reference>
<sequence>MHTCHLQDTSCTLCLIQNRYSLCQLELHIKTSY</sequence>
<proteinExistence type="predicted"/>
<accession>A0A0A9GS12</accession>
<dbReference type="AlphaFoldDB" id="A0A0A9GS12"/>
<organism evidence="1">
    <name type="scientific">Arundo donax</name>
    <name type="common">Giant reed</name>
    <name type="synonym">Donax arundinaceus</name>
    <dbReference type="NCBI Taxonomy" id="35708"/>
    <lineage>
        <taxon>Eukaryota</taxon>
        <taxon>Viridiplantae</taxon>
        <taxon>Streptophyta</taxon>
        <taxon>Embryophyta</taxon>
        <taxon>Tracheophyta</taxon>
        <taxon>Spermatophyta</taxon>
        <taxon>Magnoliopsida</taxon>
        <taxon>Liliopsida</taxon>
        <taxon>Poales</taxon>
        <taxon>Poaceae</taxon>
        <taxon>PACMAD clade</taxon>
        <taxon>Arundinoideae</taxon>
        <taxon>Arundineae</taxon>
        <taxon>Arundo</taxon>
    </lineage>
</organism>